<dbReference type="AlphaFoldDB" id="A0A7C2P3E0"/>
<name>A0A7C2P3E0_9PLAN</name>
<organism evidence="1">
    <name type="scientific">Schlesneria paludicola</name>
    <dbReference type="NCBI Taxonomy" id="360056"/>
    <lineage>
        <taxon>Bacteria</taxon>
        <taxon>Pseudomonadati</taxon>
        <taxon>Planctomycetota</taxon>
        <taxon>Planctomycetia</taxon>
        <taxon>Planctomycetales</taxon>
        <taxon>Planctomycetaceae</taxon>
        <taxon>Schlesneria</taxon>
    </lineage>
</organism>
<evidence type="ECO:0000313" key="1">
    <source>
        <dbReference type="EMBL" id="HEN15433.1"/>
    </source>
</evidence>
<dbReference type="EMBL" id="DSOK01000240">
    <property type="protein sequence ID" value="HEN15433.1"/>
    <property type="molecule type" value="Genomic_DNA"/>
</dbReference>
<accession>A0A7C2P3E0</accession>
<proteinExistence type="predicted"/>
<comment type="caution">
    <text evidence="1">The sequence shown here is derived from an EMBL/GenBank/DDBJ whole genome shotgun (WGS) entry which is preliminary data.</text>
</comment>
<sequence length="61" mass="6901">MSDDIEYEEITSDEVDRVVAALEQLSTTVESETIKAFLEECSTNVYYLIYDDEEEAENAAA</sequence>
<reference evidence="1" key="1">
    <citation type="journal article" date="2020" name="mSystems">
        <title>Genome- and Community-Level Interaction Insights into Carbon Utilization and Element Cycling Functions of Hydrothermarchaeota in Hydrothermal Sediment.</title>
        <authorList>
            <person name="Zhou Z."/>
            <person name="Liu Y."/>
            <person name="Xu W."/>
            <person name="Pan J."/>
            <person name="Luo Z.H."/>
            <person name="Li M."/>
        </authorList>
    </citation>
    <scope>NUCLEOTIDE SEQUENCE [LARGE SCALE GENOMIC DNA]</scope>
    <source>
        <strain evidence="1">SpSt-339</strain>
    </source>
</reference>
<protein>
    <submittedName>
        <fullName evidence="1">Uncharacterized protein</fullName>
    </submittedName>
</protein>
<gene>
    <name evidence="1" type="ORF">ENQ76_08210</name>
</gene>